<evidence type="ECO:0000259" key="2">
    <source>
        <dbReference type="Pfam" id="PF16363"/>
    </source>
</evidence>
<sequence>VDNQFWQDRKTLITGHTGFKGSWLTLYLNSLGADVYGYSLKPDTNPSFFLDGKLEQEVSRNYIGDINDLASLNVYFKDTKPSILFHLAAQPLVRKSFEFPLETFETNILGTAKVIKAAMECDSLEAIVIITSDKCYKNQEKMEGYSEEDHLGGDDPYSASKA</sequence>
<feature type="non-terminal residue" evidence="3">
    <location>
        <position position="1"/>
    </location>
</feature>
<gene>
    <name evidence="3" type="ORF">METZ01_LOCUS355116</name>
</gene>
<evidence type="ECO:0000313" key="3">
    <source>
        <dbReference type="EMBL" id="SVD02262.1"/>
    </source>
</evidence>
<feature type="compositionally biased region" description="Basic and acidic residues" evidence="1">
    <location>
        <begin position="143"/>
        <end position="153"/>
    </location>
</feature>
<dbReference type="EMBL" id="UINC01124843">
    <property type="protein sequence ID" value="SVD02262.1"/>
    <property type="molecule type" value="Genomic_DNA"/>
</dbReference>
<dbReference type="PANTHER" id="PTHR43000">
    <property type="entry name" value="DTDP-D-GLUCOSE 4,6-DEHYDRATASE-RELATED"/>
    <property type="match status" value="1"/>
</dbReference>
<accession>A0A382RY82</accession>
<dbReference type="Gene3D" id="3.40.50.720">
    <property type="entry name" value="NAD(P)-binding Rossmann-like Domain"/>
    <property type="match status" value="1"/>
</dbReference>
<feature type="domain" description="NAD(P)-binding" evidence="2">
    <location>
        <begin position="12"/>
        <end position="162"/>
    </location>
</feature>
<feature type="region of interest" description="Disordered" evidence="1">
    <location>
        <begin position="143"/>
        <end position="162"/>
    </location>
</feature>
<evidence type="ECO:0000256" key="1">
    <source>
        <dbReference type="SAM" id="MobiDB-lite"/>
    </source>
</evidence>
<dbReference type="SUPFAM" id="SSF51735">
    <property type="entry name" value="NAD(P)-binding Rossmann-fold domains"/>
    <property type="match status" value="1"/>
</dbReference>
<reference evidence="3" key="1">
    <citation type="submission" date="2018-05" db="EMBL/GenBank/DDBJ databases">
        <authorList>
            <person name="Lanie J.A."/>
            <person name="Ng W.-L."/>
            <person name="Kazmierczak K.M."/>
            <person name="Andrzejewski T.M."/>
            <person name="Davidsen T.M."/>
            <person name="Wayne K.J."/>
            <person name="Tettelin H."/>
            <person name="Glass J.I."/>
            <person name="Rusch D."/>
            <person name="Podicherti R."/>
            <person name="Tsui H.-C.T."/>
            <person name="Winkler M.E."/>
        </authorList>
    </citation>
    <scope>NUCLEOTIDE SEQUENCE</scope>
</reference>
<name>A0A382RY82_9ZZZZ</name>
<dbReference type="AlphaFoldDB" id="A0A382RY82"/>
<feature type="non-terminal residue" evidence="3">
    <location>
        <position position="162"/>
    </location>
</feature>
<protein>
    <recommendedName>
        <fullName evidence="2">NAD(P)-binding domain-containing protein</fullName>
    </recommendedName>
</protein>
<dbReference type="Pfam" id="PF16363">
    <property type="entry name" value="GDP_Man_Dehyd"/>
    <property type="match status" value="1"/>
</dbReference>
<dbReference type="InterPro" id="IPR016040">
    <property type="entry name" value="NAD(P)-bd_dom"/>
</dbReference>
<proteinExistence type="predicted"/>
<dbReference type="InterPro" id="IPR036291">
    <property type="entry name" value="NAD(P)-bd_dom_sf"/>
</dbReference>
<organism evidence="3">
    <name type="scientific">marine metagenome</name>
    <dbReference type="NCBI Taxonomy" id="408172"/>
    <lineage>
        <taxon>unclassified sequences</taxon>
        <taxon>metagenomes</taxon>
        <taxon>ecological metagenomes</taxon>
    </lineage>
</organism>